<evidence type="ECO:0000313" key="2">
    <source>
        <dbReference type="EMBL" id="KAG8469726.1"/>
    </source>
</evidence>
<protein>
    <submittedName>
        <fullName evidence="2">Uncharacterized protein</fullName>
    </submittedName>
</protein>
<gene>
    <name evidence="2" type="ORF">KFE25_006181</name>
</gene>
<name>A0A8J5XVF8_DIALT</name>
<evidence type="ECO:0000256" key="1">
    <source>
        <dbReference type="SAM" id="MobiDB-lite"/>
    </source>
</evidence>
<accession>A0A8J5XVF8</accession>
<evidence type="ECO:0000313" key="3">
    <source>
        <dbReference type="Proteomes" id="UP000751190"/>
    </source>
</evidence>
<sequence>MSVLLGAMMGLSGSVAIVLYVRARRREVQHGRVATPRIIQRQLELQLPWGRPDEASVASRAETPGVEAASRSVRDAAPEPDPDEGYSSAGAAHRLRGGRCVRAGGFVTAREATPRAAGAFARCIVCLPNFSELLPDEIFGNELLVDRHYRVRILQRVARRRDAAEANFWLDCGPADSVVGACMCGRIYALKCMGRLVRGARILALLRKNVALGTCRAHLMGHMLQRIVGDSGVARLLQLVAAQPRTEPECANVPPNSPKLSSVDSRATEYKTSYANSRARHLQRLKFTHAFESVQAEVA</sequence>
<comment type="caution">
    <text evidence="2">The sequence shown here is derived from an EMBL/GenBank/DDBJ whole genome shotgun (WGS) entry which is preliminary data.</text>
</comment>
<dbReference type="Proteomes" id="UP000751190">
    <property type="component" value="Unassembled WGS sequence"/>
</dbReference>
<proteinExistence type="predicted"/>
<reference evidence="2" key="1">
    <citation type="submission" date="2021-05" db="EMBL/GenBank/DDBJ databases">
        <title>The genome of the haptophyte Pavlova lutheri (Diacronema luteri, Pavlovales) - a model for lipid biosynthesis in eukaryotic algae.</title>
        <authorList>
            <person name="Hulatt C.J."/>
            <person name="Posewitz M.C."/>
        </authorList>
    </citation>
    <scope>NUCLEOTIDE SEQUENCE</scope>
    <source>
        <strain evidence="2">NIVA-4/92</strain>
    </source>
</reference>
<feature type="region of interest" description="Disordered" evidence="1">
    <location>
        <begin position="54"/>
        <end position="90"/>
    </location>
</feature>
<keyword evidence="3" id="KW-1185">Reference proteome</keyword>
<organism evidence="2 3">
    <name type="scientific">Diacronema lutheri</name>
    <name type="common">Unicellular marine alga</name>
    <name type="synonym">Monochrysis lutheri</name>
    <dbReference type="NCBI Taxonomy" id="2081491"/>
    <lineage>
        <taxon>Eukaryota</taxon>
        <taxon>Haptista</taxon>
        <taxon>Haptophyta</taxon>
        <taxon>Pavlovophyceae</taxon>
        <taxon>Pavlovales</taxon>
        <taxon>Pavlovaceae</taxon>
        <taxon>Diacronema</taxon>
    </lineage>
</organism>
<dbReference type="AlphaFoldDB" id="A0A8J5XVF8"/>
<dbReference type="EMBL" id="JAGTXO010000002">
    <property type="protein sequence ID" value="KAG8469726.1"/>
    <property type="molecule type" value="Genomic_DNA"/>
</dbReference>